<dbReference type="InterPro" id="IPR019576">
    <property type="entry name" value="Pyridoxamine_oxidase_dimer_C"/>
</dbReference>
<evidence type="ECO:0000256" key="3">
    <source>
        <dbReference type="ARBA" id="ARBA00022630"/>
    </source>
</evidence>
<keyword evidence="4" id="KW-0288">FMN</keyword>
<organism evidence="8 9">
    <name type="scientific">Allokutzneria oryzae</name>
    <dbReference type="NCBI Taxonomy" id="1378989"/>
    <lineage>
        <taxon>Bacteria</taxon>
        <taxon>Bacillati</taxon>
        <taxon>Actinomycetota</taxon>
        <taxon>Actinomycetes</taxon>
        <taxon>Pseudonocardiales</taxon>
        <taxon>Pseudonocardiaceae</taxon>
        <taxon>Allokutzneria</taxon>
    </lineage>
</organism>
<comment type="caution">
    <text evidence="8">The sequence shown here is derived from an EMBL/GenBank/DDBJ whole genome shotgun (WGS) entry which is preliminary data.</text>
</comment>
<gene>
    <name evidence="8" type="ORF">ACFFQA_01220</name>
</gene>
<feature type="domain" description="Pyridoxine 5'-phosphate oxidase dimerisation C-terminal" evidence="7">
    <location>
        <begin position="173"/>
        <end position="213"/>
    </location>
</feature>
<dbReference type="NCBIfam" id="NF004231">
    <property type="entry name" value="PRK05679.1"/>
    <property type="match status" value="1"/>
</dbReference>
<dbReference type="InterPro" id="IPR011576">
    <property type="entry name" value="Pyridox_Oxase_N"/>
</dbReference>
<dbReference type="InterPro" id="IPR000659">
    <property type="entry name" value="Pyridox_Oxase"/>
</dbReference>
<evidence type="ECO:0000259" key="6">
    <source>
        <dbReference type="Pfam" id="PF01243"/>
    </source>
</evidence>
<keyword evidence="5" id="KW-0560">Oxidoreductase</keyword>
<protein>
    <submittedName>
        <fullName evidence="8">Pyridoxal 5'-phosphate synthase</fullName>
    </submittedName>
</protein>
<reference evidence="8 9" key="1">
    <citation type="submission" date="2024-09" db="EMBL/GenBank/DDBJ databases">
        <authorList>
            <person name="Sun Q."/>
            <person name="Mori K."/>
        </authorList>
    </citation>
    <scope>NUCLEOTIDE SEQUENCE [LARGE SCALE GENOMIC DNA]</scope>
    <source>
        <strain evidence="8 9">TBRC 7907</strain>
    </source>
</reference>
<dbReference type="PANTHER" id="PTHR10851:SF0">
    <property type="entry name" value="PYRIDOXINE-5'-PHOSPHATE OXIDASE"/>
    <property type="match status" value="1"/>
</dbReference>
<dbReference type="RefSeq" id="WP_377849625.1">
    <property type="nucleotide sequence ID" value="NZ_JBHLZU010000002.1"/>
</dbReference>
<evidence type="ECO:0000259" key="7">
    <source>
        <dbReference type="Pfam" id="PF10590"/>
    </source>
</evidence>
<dbReference type="SUPFAM" id="SSF50475">
    <property type="entry name" value="FMN-binding split barrel"/>
    <property type="match status" value="1"/>
</dbReference>
<evidence type="ECO:0000256" key="5">
    <source>
        <dbReference type="ARBA" id="ARBA00023002"/>
    </source>
</evidence>
<accession>A0ABV5ZQV5</accession>
<dbReference type="PIRSF" id="PIRSF000190">
    <property type="entry name" value="Pyd_amn-ph_oxd"/>
    <property type="match status" value="1"/>
</dbReference>
<evidence type="ECO:0000256" key="2">
    <source>
        <dbReference type="ARBA" id="ARBA00007301"/>
    </source>
</evidence>
<sequence>MRLLSGLPSLAGPLPSFDPVTAPSEPVALFADWLADAIEAGGGEPHAATLSTVDESGRPSGRVLILKDITGDGWQFASGGNGRKGRELAANPWGALTFYWSALGRQVRVRGAVSAAGPERSARDFLARSPGARAVALVGRQSQVLADPREVDLAVDAARERIDAEPDLVAEGWTLYTLHADEVEFWQGDPGRRHVRLRYRLEGGEWEKELLWP</sequence>
<dbReference type="EMBL" id="JBHLZU010000002">
    <property type="protein sequence ID" value="MFB9902548.1"/>
    <property type="molecule type" value="Genomic_DNA"/>
</dbReference>
<evidence type="ECO:0000313" key="9">
    <source>
        <dbReference type="Proteomes" id="UP001589693"/>
    </source>
</evidence>
<comment type="similarity">
    <text evidence="2">Belongs to the pyridoxamine 5'-phosphate oxidase family.</text>
</comment>
<dbReference type="Proteomes" id="UP001589693">
    <property type="component" value="Unassembled WGS sequence"/>
</dbReference>
<proteinExistence type="inferred from homology"/>
<keyword evidence="3" id="KW-0285">Flavoprotein</keyword>
<evidence type="ECO:0000256" key="4">
    <source>
        <dbReference type="ARBA" id="ARBA00022643"/>
    </source>
</evidence>
<name>A0ABV5ZQV5_9PSEU</name>
<comment type="cofactor">
    <cofactor evidence="1">
        <name>FMN</name>
        <dbReference type="ChEBI" id="CHEBI:58210"/>
    </cofactor>
</comment>
<dbReference type="InterPro" id="IPR012349">
    <property type="entry name" value="Split_barrel_FMN-bd"/>
</dbReference>
<dbReference type="PANTHER" id="PTHR10851">
    <property type="entry name" value="PYRIDOXINE-5-PHOSPHATE OXIDASE"/>
    <property type="match status" value="1"/>
</dbReference>
<dbReference type="Gene3D" id="2.30.110.10">
    <property type="entry name" value="Electron Transport, Fmn-binding Protein, Chain A"/>
    <property type="match status" value="1"/>
</dbReference>
<keyword evidence="9" id="KW-1185">Reference proteome</keyword>
<evidence type="ECO:0000256" key="1">
    <source>
        <dbReference type="ARBA" id="ARBA00001917"/>
    </source>
</evidence>
<feature type="domain" description="Pyridoxamine 5'-phosphate oxidase N-terminal" evidence="6">
    <location>
        <begin position="36"/>
        <end position="159"/>
    </location>
</feature>
<evidence type="ECO:0000313" key="8">
    <source>
        <dbReference type="EMBL" id="MFB9902548.1"/>
    </source>
</evidence>
<dbReference type="Pfam" id="PF01243">
    <property type="entry name" value="PNPOx_N"/>
    <property type="match status" value="1"/>
</dbReference>
<dbReference type="Pfam" id="PF10590">
    <property type="entry name" value="PNP_phzG_C"/>
    <property type="match status" value="1"/>
</dbReference>